<dbReference type="GO" id="GO:0022857">
    <property type="term" value="F:transmembrane transporter activity"/>
    <property type="evidence" value="ECO:0007669"/>
    <property type="project" value="TreeGrafter"/>
</dbReference>
<dbReference type="InterPro" id="IPR017871">
    <property type="entry name" value="ABC_transporter-like_CS"/>
</dbReference>
<dbReference type="GO" id="GO:0016887">
    <property type="term" value="F:ATP hydrolysis activity"/>
    <property type="evidence" value="ECO:0007669"/>
    <property type="project" value="InterPro"/>
</dbReference>
<sequence length="247" mass="26466">MTTTTQVRTAVVARGLTKVYGEGDAAVHALRGVDVGFAAEAFTAIMGPSGSGKSTLMHCLAGLDTVTDGQVTIGDVEITGLNDKQLTLLRRERVGFVFQAFNLLPTLTAEQNIMLPLEIAGRQADQALFDRVIETVGLRDRLGHKPSELSGGQQQRVAVARALISKPQVIFADEPTGNLDSRSGAEVLAFLRRSVRELGQTIVMVTHDPGAASYADRVVFLRDGLLVSEVERPTPQTVLDTLMALEA</sequence>
<reference evidence="6" key="1">
    <citation type="submission" date="2017-01" db="EMBL/GenBank/DDBJ databases">
        <authorList>
            <person name="Varghese N."/>
            <person name="Submissions S."/>
        </authorList>
    </citation>
    <scope>NUCLEOTIDE SEQUENCE [LARGE SCALE GENOMIC DNA]</scope>
    <source>
        <strain evidence="6">ATCC 12950</strain>
    </source>
</reference>
<dbReference type="STRING" id="58117.SAMN05421833_108137"/>
<dbReference type="InterPro" id="IPR027417">
    <property type="entry name" value="P-loop_NTPase"/>
</dbReference>
<dbReference type="PANTHER" id="PTHR24220:SF685">
    <property type="entry name" value="ABC TRANSPORTER RELATED"/>
    <property type="match status" value="1"/>
</dbReference>
<dbReference type="SMART" id="SM00382">
    <property type="entry name" value="AAA"/>
    <property type="match status" value="1"/>
</dbReference>
<feature type="domain" description="ABC transporter" evidence="4">
    <location>
        <begin position="11"/>
        <end position="247"/>
    </location>
</feature>
<keyword evidence="2" id="KW-0547">Nucleotide-binding</keyword>
<dbReference type="Pfam" id="PF00005">
    <property type="entry name" value="ABC_tran"/>
    <property type="match status" value="1"/>
</dbReference>
<dbReference type="Gene3D" id="3.40.50.300">
    <property type="entry name" value="P-loop containing nucleotide triphosphate hydrolases"/>
    <property type="match status" value="1"/>
</dbReference>
<dbReference type="SUPFAM" id="SSF52540">
    <property type="entry name" value="P-loop containing nucleoside triphosphate hydrolases"/>
    <property type="match status" value="1"/>
</dbReference>
<dbReference type="GO" id="GO:0005524">
    <property type="term" value="F:ATP binding"/>
    <property type="evidence" value="ECO:0007669"/>
    <property type="project" value="UniProtKB-KW"/>
</dbReference>
<dbReference type="CDD" id="cd03255">
    <property type="entry name" value="ABC_MJ0796_LolCDE_FtsE"/>
    <property type="match status" value="1"/>
</dbReference>
<dbReference type="GO" id="GO:0005886">
    <property type="term" value="C:plasma membrane"/>
    <property type="evidence" value="ECO:0007669"/>
    <property type="project" value="TreeGrafter"/>
</dbReference>
<dbReference type="EMBL" id="FTNI01000008">
    <property type="protein sequence ID" value="SIR37131.1"/>
    <property type="molecule type" value="Genomic_DNA"/>
</dbReference>
<evidence type="ECO:0000256" key="3">
    <source>
        <dbReference type="ARBA" id="ARBA00022840"/>
    </source>
</evidence>
<dbReference type="FunFam" id="3.40.50.300:FF:000032">
    <property type="entry name" value="Export ABC transporter ATP-binding protein"/>
    <property type="match status" value="1"/>
</dbReference>
<name>A0A1N7ADR8_9ACTN</name>
<keyword evidence="1" id="KW-0813">Transport</keyword>
<accession>A0A1N7ADR8</accession>
<dbReference type="PROSITE" id="PS00211">
    <property type="entry name" value="ABC_TRANSPORTER_1"/>
    <property type="match status" value="1"/>
</dbReference>
<evidence type="ECO:0000259" key="4">
    <source>
        <dbReference type="PROSITE" id="PS50893"/>
    </source>
</evidence>
<dbReference type="InterPro" id="IPR015854">
    <property type="entry name" value="ABC_transpr_LolD-like"/>
</dbReference>
<keyword evidence="3 5" id="KW-0067">ATP-binding</keyword>
<dbReference type="InterPro" id="IPR003593">
    <property type="entry name" value="AAA+_ATPase"/>
</dbReference>
<dbReference type="InterPro" id="IPR003439">
    <property type="entry name" value="ABC_transporter-like_ATP-bd"/>
</dbReference>
<dbReference type="PANTHER" id="PTHR24220">
    <property type="entry name" value="IMPORT ATP-BINDING PROTEIN"/>
    <property type="match status" value="1"/>
</dbReference>
<keyword evidence="6" id="KW-1185">Reference proteome</keyword>
<organism evidence="5 6">
    <name type="scientific">Microbispora rosea</name>
    <dbReference type="NCBI Taxonomy" id="58117"/>
    <lineage>
        <taxon>Bacteria</taxon>
        <taxon>Bacillati</taxon>
        <taxon>Actinomycetota</taxon>
        <taxon>Actinomycetes</taxon>
        <taxon>Streptosporangiales</taxon>
        <taxon>Streptosporangiaceae</taxon>
        <taxon>Microbispora</taxon>
    </lineage>
</organism>
<evidence type="ECO:0000313" key="5">
    <source>
        <dbReference type="EMBL" id="SIR37131.1"/>
    </source>
</evidence>
<dbReference type="RefSeq" id="WP_030510913.1">
    <property type="nucleotide sequence ID" value="NZ_CP192071.1"/>
</dbReference>
<dbReference type="InterPro" id="IPR017911">
    <property type="entry name" value="MacB-like_ATP-bd"/>
</dbReference>
<evidence type="ECO:0000313" key="6">
    <source>
        <dbReference type="Proteomes" id="UP000186096"/>
    </source>
</evidence>
<dbReference type="PROSITE" id="PS50893">
    <property type="entry name" value="ABC_TRANSPORTER_2"/>
    <property type="match status" value="1"/>
</dbReference>
<gene>
    <name evidence="5" type="ORF">SAMN05421833_108137</name>
</gene>
<dbReference type="AlphaFoldDB" id="A0A1N7ADR8"/>
<evidence type="ECO:0000256" key="1">
    <source>
        <dbReference type="ARBA" id="ARBA00022448"/>
    </source>
</evidence>
<proteinExistence type="predicted"/>
<protein>
    <submittedName>
        <fullName evidence="5">Putative ABC transport system ATP-binding protein</fullName>
    </submittedName>
</protein>
<dbReference type="Proteomes" id="UP000186096">
    <property type="component" value="Unassembled WGS sequence"/>
</dbReference>
<evidence type="ECO:0000256" key="2">
    <source>
        <dbReference type="ARBA" id="ARBA00022741"/>
    </source>
</evidence>
<dbReference type="GeneID" id="97496636"/>
<dbReference type="OrthoDB" id="3266715at2"/>
<dbReference type="GO" id="GO:0098796">
    <property type="term" value="C:membrane protein complex"/>
    <property type="evidence" value="ECO:0007669"/>
    <property type="project" value="UniProtKB-ARBA"/>
</dbReference>